<comment type="caution">
    <text evidence="2">The sequence shown here is derived from an EMBL/GenBank/DDBJ whole genome shotgun (WGS) entry which is preliminary data.</text>
</comment>
<dbReference type="InterPro" id="IPR013598">
    <property type="entry name" value="Exportin-1/Importin-b-like"/>
</dbReference>
<evidence type="ECO:0000313" key="3">
    <source>
        <dbReference type="Proteomes" id="UP001190700"/>
    </source>
</evidence>
<dbReference type="GO" id="GO:0005049">
    <property type="term" value="F:nuclear export signal receptor activity"/>
    <property type="evidence" value="ECO:0007669"/>
    <property type="project" value="InterPro"/>
</dbReference>
<dbReference type="InterPro" id="IPR045065">
    <property type="entry name" value="XPO1/5"/>
</dbReference>
<dbReference type="GO" id="GO:0006611">
    <property type="term" value="P:protein export from nucleus"/>
    <property type="evidence" value="ECO:0007669"/>
    <property type="project" value="InterPro"/>
</dbReference>
<proteinExistence type="predicted"/>
<name>A0AAE0C263_9CHLO</name>
<dbReference type="GO" id="GO:0006405">
    <property type="term" value="P:RNA export from nucleus"/>
    <property type="evidence" value="ECO:0007669"/>
    <property type="project" value="TreeGrafter"/>
</dbReference>
<dbReference type="Pfam" id="PF08389">
    <property type="entry name" value="Xpo1"/>
    <property type="match status" value="1"/>
</dbReference>
<dbReference type="SUPFAM" id="SSF48371">
    <property type="entry name" value="ARM repeat"/>
    <property type="match status" value="1"/>
</dbReference>
<protein>
    <recommendedName>
        <fullName evidence="1">Exportin-1/Importin-beta-like domain-containing protein</fullName>
    </recommendedName>
</protein>
<evidence type="ECO:0000259" key="1">
    <source>
        <dbReference type="Pfam" id="PF08389"/>
    </source>
</evidence>
<gene>
    <name evidence="2" type="ORF">CYMTET_44083</name>
</gene>
<evidence type="ECO:0000313" key="2">
    <source>
        <dbReference type="EMBL" id="KAK3246378.1"/>
    </source>
</evidence>
<dbReference type="EMBL" id="LGRX02029871">
    <property type="protein sequence ID" value="KAK3246378.1"/>
    <property type="molecule type" value="Genomic_DNA"/>
</dbReference>
<dbReference type="PANTHER" id="PTHR11223:SF3">
    <property type="entry name" value="EXPORTIN-5"/>
    <property type="match status" value="1"/>
</dbReference>
<feature type="domain" description="Exportin-1/Importin-beta-like" evidence="1">
    <location>
        <begin position="103"/>
        <end position="261"/>
    </location>
</feature>
<reference evidence="2 3" key="1">
    <citation type="journal article" date="2015" name="Genome Biol. Evol.">
        <title>Comparative Genomics of a Bacterivorous Green Alga Reveals Evolutionary Causalities and Consequences of Phago-Mixotrophic Mode of Nutrition.</title>
        <authorList>
            <person name="Burns J.A."/>
            <person name="Paasch A."/>
            <person name="Narechania A."/>
            <person name="Kim E."/>
        </authorList>
    </citation>
    <scope>NUCLEOTIDE SEQUENCE [LARGE SCALE GENOMIC DNA]</scope>
    <source>
        <strain evidence="2 3">PLY_AMNH</strain>
    </source>
</reference>
<accession>A0AAE0C263</accession>
<dbReference type="GO" id="GO:0005737">
    <property type="term" value="C:cytoplasm"/>
    <property type="evidence" value="ECO:0007669"/>
    <property type="project" value="TreeGrafter"/>
</dbReference>
<keyword evidence="3" id="KW-1185">Reference proteome</keyword>
<dbReference type="GO" id="GO:0005634">
    <property type="term" value="C:nucleus"/>
    <property type="evidence" value="ECO:0007669"/>
    <property type="project" value="TreeGrafter"/>
</dbReference>
<dbReference type="PANTHER" id="PTHR11223">
    <property type="entry name" value="EXPORTIN 1/5"/>
    <property type="match status" value="1"/>
</dbReference>
<feature type="non-terminal residue" evidence="2">
    <location>
        <position position="263"/>
    </location>
</feature>
<dbReference type="InterPro" id="IPR011989">
    <property type="entry name" value="ARM-like"/>
</dbReference>
<dbReference type="Gene3D" id="1.25.10.10">
    <property type="entry name" value="Leucine-rich Repeat Variant"/>
    <property type="match status" value="1"/>
</dbReference>
<dbReference type="GO" id="GO:0003723">
    <property type="term" value="F:RNA binding"/>
    <property type="evidence" value="ECO:0007669"/>
    <property type="project" value="TreeGrafter"/>
</dbReference>
<sequence>MDAEQILHVIVNAQNAASLQERQMAEQIFEQMKISDPRSAATTATALAEINRPLEARIFGFGMLHHLVKNRWQEFSADEHVHLARLAADRLKEVGNAGNDCWAIKCKASALFAEVLRQEGVSSWGLLLPEVLSLASIGPSQAELVAMVLRWVPEDVTVHNEDILGLQMQALLKGLLAALPEILPFLYKMLDQHFGAAVTAAQAGSTQAARAHAAAVDATLSAVQAYADWAPVPMFAQHGLLDACGHLLASTDFQLQACSFLRQ</sequence>
<dbReference type="Proteomes" id="UP001190700">
    <property type="component" value="Unassembled WGS sequence"/>
</dbReference>
<organism evidence="2 3">
    <name type="scientific">Cymbomonas tetramitiformis</name>
    <dbReference type="NCBI Taxonomy" id="36881"/>
    <lineage>
        <taxon>Eukaryota</taxon>
        <taxon>Viridiplantae</taxon>
        <taxon>Chlorophyta</taxon>
        <taxon>Pyramimonadophyceae</taxon>
        <taxon>Pyramimonadales</taxon>
        <taxon>Pyramimonadaceae</taxon>
        <taxon>Cymbomonas</taxon>
    </lineage>
</organism>
<dbReference type="GO" id="GO:0042565">
    <property type="term" value="C:RNA nuclear export complex"/>
    <property type="evidence" value="ECO:0007669"/>
    <property type="project" value="TreeGrafter"/>
</dbReference>
<dbReference type="InterPro" id="IPR016024">
    <property type="entry name" value="ARM-type_fold"/>
</dbReference>
<dbReference type="AlphaFoldDB" id="A0AAE0C263"/>